<dbReference type="GO" id="GO:0017101">
    <property type="term" value="C:aminoacyl-tRNA synthetase multienzyme complex"/>
    <property type="evidence" value="ECO:0007669"/>
    <property type="project" value="InterPro"/>
</dbReference>
<comment type="caution">
    <text evidence="6">The sequence shown here is derived from an EMBL/GenBank/DDBJ whole genome shotgun (WGS) entry which is preliminary data.</text>
</comment>
<accession>A0A5J4NUM1</accession>
<evidence type="ECO:0000259" key="5">
    <source>
        <dbReference type="Pfam" id="PF18569"/>
    </source>
</evidence>
<keyword evidence="3" id="KW-0648">Protein biosynthesis</keyword>
<dbReference type="Gene3D" id="1.20.1050.130">
    <property type="match status" value="1"/>
</dbReference>
<evidence type="ECO:0000313" key="6">
    <source>
        <dbReference type="EMBL" id="KAA3679189.1"/>
    </source>
</evidence>
<feature type="compositionally biased region" description="Polar residues" evidence="4">
    <location>
        <begin position="133"/>
        <end position="142"/>
    </location>
</feature>
<protein>
    <recommendedName>
        <fullName evidence="5">AIMP2 thioredoxin-like domain-containing protein</fullName>
    </recommendedName>
</protein>
<sequence length="350" mass="39468">MYVPRGSETLFVYPRAFSTVTARKRTPLRDQKTGNSSRCWSAKAAGGEHHLIRNMYKLDRIVKPVESIVHTDGMYQVDRLWASPHSQSKLMYDEETQSLVTRLEELDISVSHLLNLFQLGAKSQSGKPKRSTVLDTSQTAQADSKEKTLPSTLPAFSLTVQANPENPPIAALIYCHVLHTRGYNISLHSYVHSTVGRMPNSLRKYLTELPIVNTRQQPTHALQIVWTRNSLDCLTFVGIHSTILFGEVMLLQKFLNAVSPEGWNKHSNLIMIAATLQLSTGPTEALNKLAQTAYFLDLEREFPSLVDCFLYSIVRRKNLDKCLPGNLSQWFKSCSSNPCLVASNVYWNTE</sequence>
<dbReference type="GO" id="GO:0005737">
    <property type="term" value="C:cytoplasm"/>
    <property type="evidence" value="ECO:0007669"/>
    <property type="project" value="UniProtKB-SubCell"/>
</dbReference>
<gene>
    <name evidence="6" type="ORF">DEA37_0014391</name>
</gene>
<evidence type="ECO:0000313" key="7">
    <source>
        <dbReference type="Proteomes" id="UP000324629"/>
    </source>
</evidence>
<evidence type="ECO:0000256" key="2">
    <source>
        <dbReference type="ARBA" id="ARBA00022490"/>
    </source>
</evidence>
<evidence type="ECO:0000256" key="3">
    <source>
        <dbReference type="ARBA" id="ARBA00022917"/>
    </source>
</evidence>
<keyword evidence="2" id="KW-0963">Cytoplasm</keyword>
<dbReference type="InterPro" id="IPR042360">
    <property type="entry name" value="AIMP2"/>
</dbReference>
<dbReference type="AlphaFoldDB" id="A0A5J4NUM1"/>
<keyword evidence="7" id="KW-1185">Reference proteome</keyword>
<proteinExistence type="predicted"/>
<dbReference type="EMBL" id="QNGE01000818">
    <property type="protein sequence ID" value="KAA3679189.1"/>
    <property type="molecule type" value="Genomic_DNA"/>
</dbReference>
<dbReference type="PANTHER" id="PTHR13438">
    <property type="entry name" value="AMINOACYL TRNA SYNTHASE COMPLEX-INTERACTING MULTIFUNCTIONAL PROTEIN"/>
    <property type="match status" value="1"/>
</dbReference>
<dbReference type="GO" id="GO:0006412">
    <property type="term" value="P:translation"/>
    <property type="evidence" value="ECO:0007669"/>
    <property type="project" value="UniProtKB-KW"/>
</dbReference>
<dbReference type="InterPro" id="IPR041503">
    <property type="entry name" value="AIMP2_thioredoxin"/>
</dbReference>
<dbReference type="Pfam" id="PF18569">
    <property type="entry name" value="Thioredoxin_16"/>
    <property type="match status" value="1"/>
</dbReference>
<name>A0A5J4NUM1_9TREM</name>
<comment type="subcellular location">
    <subcellularLocation>
        <location evidence="1">Cytoplasm</location>
    </subcellularLocation>
</comment>
<evidence type="ECO:0000256" key="1">
    <source>
        <dbReference type="ARBA" id="ARBA00004496"/>
    </source>
</evidence>
<feature type="region of interest" description="Disordered" evidence="4">
    <location>
        <begin position="123"/>
        <end position="148"/>
    </location>
</feature>
<dbReference type="PANTHER" id="PTHR13438:SF2">
    <property type="entry name" value="AMINOACYL TRNA SYNTHASE COMPLEX-INTERACTING MULTIFUNCTIONAL PROTEIN 2"/>
    <property type="match status" value="1"/>
</dbReference>
<evidence type="ECO:0000256" key="4">
    <source>
        <dbReference type="SAM" id="MobiDB-lite"/>
    </source>
</evidence>
<reference evidence="6 7" key="1">
    <citation type="journal article" date="2019" name="Gigascience">
        <title>Whole-genome sequence of the oriental lung fluke Paragonimus westermani.</title>
        <authorList>
            <person name="Oey H."/>
            <person name="Zakrzewski M."/>
            <person name="Narain K."/>
            <person name="Devi K.R."/>
            <person name="Agatsuma T."/>
            <person name="Nawaratna S."/>
            <person name="Gobert G.N."/>
            <person name="Jones M.K."/>
            <person name="Ragan M.A."/>
            <person name="McManus D.P."/>
            <person name="Krause L."/>
        </authorList>
    </citation>
    <scope>NUCLEOTIDE SEQUENCE [LARGE SCALE GENOMIC DNA]</scope>
    <source>
        <strain evidence="6 7">IND2009</strain>
    </source>
</reference>
<feature type="domain" description="AIMP2 thioredoxin-like" evidence="5">
    <location>
        <begin position="159"/>
        <end position="230"/>
    </location>
</feature>
<dbReference type="Proteomes" id="UP000324629">
    <property type="component" value="Unassembled WGS sequence"/>
</dbReference>
<organism evidence="6 7">
    <name type="scientific">Paragonimus westermani</name>
    <dbReference type="NCBI Taxonomy" id="34504"/>
    <lineage>
        <taxon>Eukaryota</taxon>
        <taxon>Metazoa</taxon>
        <taxon>Spiralia</taxon>
        <taxon>Lophotrochozoa</taxon>
        <taxon>Platyhelminthes</taxon>
        <taxon>Trematoda</taxon>
        <taxon>Digenea</taxon>
        <taxon>Plagiorchiida</taxon>
        <taxon>Troglotremata</taxon>
        <taxon>Troglotrematidae</taxon>
        <taxon>Paragonimus</taxon>
    </lineage>
</organism>